<dbReference type="InterPro" id="IPR000719">
    <property type="entry name" value="Prot_kinase_dom"/>
</dbReference>
<dbReference type="InterPro" id="IPR032675">
    <property type="entry name" value="LRR_dom_sf"/>
</dbReference>
<feature type="domain" description="Protein kinase" evidence="8">
    <location>
        <begin position="104"/>
        <end position="422"/>
    </location>
</feature>
<dbReference type="PANTHER" id="PTHR48007:SF84">
    <property type="entry name" value="(WILD MALAYSIAN BANANA) HYPOTHETICAL PROTEIN"/>
    <property type="match status" value="1"/>
</dbReference>
<evidence type="ECO:0000256" key="3">
    <source>
        <dbReference type="ARBA" id="ARBA00022692"/>
    </source>
</evidence>
<dbReference type="EMBL" id="JACTNZ010000002">
    <property type="protein sequence ID" value="KAG5561907.1"/>
    <property type="molecule type" value="Genomic_DNA"/>
</dbReference>
<evidence type="ECO:0000313" key="9">
    <source>
        <dbReference type="EMBL" id="KAG5561907.1"/>
    </source>
</evidence>
<evidence type="ECO:0000256" key="6">
    <source>
        <dbReference type="ARBA" id="ARBA00023136"/>
    </source>
</evidence>
<sequence>MKIILKFIPFILLFSLVDSSCNSRDQQLVSNAFSFVSGFNSTWLNPTNRSCPNPPITHINLSSRNLNGIISWKFLRNISQLQKVDLSNNSLQGSVPGWFWSISTLVDLNLSKNRFGGSIGFEPSSDSGPVSSIRAMNLSNNRRRVKVRRKNKWAISQPIGQFPFKLEKSGPFSFETGSGTSWVADIKEPSSAPVVMFEKPLMKLTFKDLIAATSHFGKEKLVLYEFMANGDLHRWLHELPTGTPNVEDWSTDMWEHHDGEDGPHMLSPEKMEWCTRHRIAVGIARGLAYLHHAQSKPVIHGHLVPSNILLADDFEPRIADFGLSRDRVGGSTEDDVYSYGVVLVELLTGQPGSNEMVGWVRRLVKEGDGESALDSRLRLDDDSVSEMVESLRVGYLCTAELPGKRPTMQQVVGLLKHVHQLN</sequence>
<evidence type="ECO:0000256" key="7">
    <source>
        <dbReference type="SAM" id="SignalP"/>
    </source>
</evidence>
<dbReference type="PANTHER" id="PTHR48007">
    <property type="entry name" value="LEUCINE-RICH REPEAT RECEPTOR-LIKE PROTEIN KINASE PXC1"/>
    <property type="match status" value="1"/>
</dbReference>
<reference evidence="9" key="1">
    <citation type="submission" date="2020-08" db="EMBL/GenBank/DDBJ databases">
        <title>Plant Genome Project.</title>
        <authorList>
            <person name="Zhang R.-G."/>
        </authorList>
    </citation>
    <scope>NUCLEOTIDE SEQUENCE</scope>
    <source>
        <strain evidence="9">WSP0</strain>
        <tissue evidence="9">Leaf</tissue>
    </source>
</reference>
<keyword evidence="3" id="KW-0812">Transmembrane</keyword>
<dbReference type="Gene3D" id="1.10.510.10">
    <property type="entry name" value="Transferase(Phosphotransferase) domain 1"/>
    <property type="match status" value="2"/>
</dbReference>
<dbReference type="SMART" id="SM00219">
    <property type="entry name" value="TyrKc"/>
    <property type="match status" value="1"/>
</dbReference>
<dbReference type="SUPFAM" id="SSF56112">
    <property type="entry name" value="Protein kinase-like (PK-like)"/>
    <property type="match status" value="1"/>
</dbReference>
<dbReference type="GO" id="GO:0005524">
    <property type="term" value="F:ATP binding"/>
    <property type="evidence" value="ECO:0007669"/>
    <property type="project" value="InterPro"/>
</dbReference>
<feature type="signal peptide" evidence="7">
    <location>
        <begin position="1"/>
        <end position="19"/>
    </location>
</feature>
<dbReference type="SUPFAM" id="SSF52058">
    <property type="entry name" value="L domain-like"/>
    <property type="match status" value="1"/>
</dbReference>
<dbReference type="PROSITE" id="PS50011">
    <property type="entry name" value="PROTEIN_KINASE_DOM"/>
    <property type="match status" value="1"/>
</dbReference>
<dbReference type="InterPro" id="IPR046959">
    <property type="entry name" value="PRK1-6/SRF4-like"/>
</dbReference>
<dbReference type="Pfam" id="PF07714">
    <property type="entry name" value="PK_Tyr_Ser-Thr"/>
    <property type="match status" value="1"/>
</dbReference>
<dbReference type="Pfam" id="PF13855">
    <property type="entry name" value="LRR_8"/>
    <property type="match status" value="1"/>
</dbReference>
<dbReference type="InterPro" id="IPR020635">
    <property type="entry name" value="Tyr_kinase_cat_dom"/>
</dbReference>
<dbReference type="InterPro" id="IPR001245">
    <property type="entry name" value="Ser-Thr/Tyr_kinase_cat_dom"/>
</dbReference>
<accession>A0AAV6LAB8</accession>
<keyword evidence="2" id="KW-0433">Leucine-rich repeat</keyword>
<comment type="caution">
    <text evidence="9">The sequence shown here is derived from an EMBL/GenBank/DDBJ whole genome shotgun (WGS) entry which is preliminary data.</text>
</comment>
<evidence type="ECO:0000256" key="4">
    <source>
        <dbReference type="ARBA" id="ARBA00022737"/>
    </source>
</evidence>
<dbReference type="GO" id="GO:0016020">
    <property type="term" value="C:membrane"/>
    <property type="evidence" value="ECO:0007669"/>
    <property type="project" value="UniProtKB-SubCell"/>
</dbReference>
<evidence type="ECO:0000313" key="10">
    <source>
        <dbReference type="Proteomes" id="UP000823749"/>
    </source>
</evidence>
<organism evidence="9 10">
    <name type="scientific">Rhododendron griersonianum</name>
    <dbReference type="NCBI Taxonomy" id="479676"/>
    <lineage>
        <taxon>Eukaryota</taxon>
        <taxon>Viridiplantae</taxon>
        <taxon>Streptophyta</taxon>
        <taxon>Embryophyta</taxon>
        <taxon>Tracheophyta</taxon>
        <taxon>Spermatophyta</taxon>
        <taxon>Magnoliopsida</taxon>
        <taxon>eudicotyledons</taxon>
        <taxon>Gunneridae</taxon>
        <taxon>Pentapetalae</taxon>
        <taxon>asterids</taxon>
        <taxon>Ericales</taxon>
        <taxon>Ericaceae</taxon>
        <taxon>Ericoideae</taxon>
        <taxon>Rhodoreae</taxon>
        <taxon>Rhododendron</taxon>
    </lineage>
</organism>
<keyword evidence="4" id="KW-0677">Repeat</keyword>
<name>A0AAV6LAB8_9ERIC</name>
<keyword evidence="10" id="KW-1185">Reference proteome</keyword>
<evidence type="ECO:0000259" key="8">
    <source>
        <dbReference type="PROSITE" id="PS50011"/>
    </source>
</evidence>
<keyword evidence="6" id="KW-0472">Membrane</keyword>
<evidence type="ECO:0000256" key="2">
    <source>
        <dbReference type="ARBA" id="ARBA00022614"/>
    </source>
</evidence>
<feature type="chain" id="PRO_5043652763" description="Protein kinase domain-containing protein" evidence="7">
    <location>
        <begin position="20"/>
        <end position="422"/>
    </location>
</feature>
<comment type="subcellular location">
    <subcellularLocation>
        <location evidence="1">Membrane</location>
    </subcellularLocation>
</comment>
<evidence type="ECO:0000256" key="1">
    <source>
        <dbReference type="ARBA" id="ARBA00004370"/>
    </source>
</evidence>
<proteinExistence type="predicted"/>
<gene>
    <name evidence="9" type="ORF">RHGRI_004824</name>
</gene>
<protein>
    <recommendedName>
        <fullName evidence="8">Protein kinase domain-containing protein</fullName>
    </recommendedName>
</protein>
<dbReference type="GO" id="GO:0004713">
    <property type="term" value="F:protein tyrosine kinase activity"/>
    <property type="evidence" value="ECO:0007669"/>
    <property type="project" value="InterPro"/>
</dbReference>
<evidence type="ECO:0000256" key="5">
    <source>
        <dbReference type="ARBA" id="ARBA00022989"/>
    </source>
</evidence>
<dbReference type="InterPro" id="IPR001611">
    <property type="entry name" value="Leu-rich_rpt"/>
</dbReference>
<keyword evidence="7" id="KW-0732">Signal</keyword>
<dbReference type="Gene3D" id="3.80.10.10">
    <property type="entry name" value="Ribonuclease Inhibitor"/>
    <property type="match status" value="1"/>
</dbReference>
<dbReference type="InterPro" id="IPR011009">
    <property type="entry name" value="Kinase-like_dom_sf"/>
</dbReference>
<keyword evidence="5" id="KW-1133">Transmembrane helix</keyword>
<dbReference type="Proteomes" id="UP000823749">
    <property type="component" value="Chromosome 2"/>
</dbReference>
<dbReference type="AlphaFoldDB" id="A0AAV6LAB8"/>